<dbReference type="PRINTS" id="PR00111">
    <property type="entry name" value="ABHYDROLASE"/>
</dbReference>
<keyword evidence="3" id="KW-1185">Reference proteome</keyword>
<evidence type="ECO:0000259" key="1">
    <source>
        <dbReference type="Pfam" id="PF12697"/>
    </source>
</evidence>
<evidence type="ECO:0000313" key="3">
    <source>
        <dbReference type="Proteomes" id="UP001253439"/>
    </source>
</evidence>
<dbReference type="SUPFAM" id="SSF53474">
    <property type="entry name" value="alpha/beta-Hydrolases"/>
    <property type="match status" value="2"/>
</dbReference>
<dbReference type="RefSeq" id="WP_310896897.1">
    <property type="nucleotide sequence ID" value="NZ_JAMQOM010000005.1"/>
</dbReference>
<dbReference type="EMBL" id="JAMQOM010000005">
    <property type="protein sequence ID" value="MDS0222279.1"/>
    <property type="molecule type" value="Genomic_DNA"/>
</dbReference>
<gene>
    <name evidence="2" type="ORF">NDI54_13060</name>
</gene>
<dbReference type="InterPro" id="IPR029058">
    <property type="entry name" value="AB_hydrolase_fold"/>
</dbReference>
<protein>
    <submittedName>
        <fullName evidence="2">Alpha/beta hydrolase</fullName>
    </submittedName>
</protein>
<dbReference type="GO" id="GO:0016787">
    <property type="term" value="F:hydrolase activity"/>
    <property type="evidence" value="ECO:0007669"/>
    <property type="project" value="UniProtKB-KW"/>
</dbReference>
<dbReference type="Pfam" id="PF12697">
    <property type="entry name" value="Abhydrolase_6"/>
    <property type="match status" value="1"/>
</dbReference>
<name>A0AAE4EZJ7_9EURY</name>
<accession>A0AAE4EZJ7</accession>
<feature type="domain" description="AB hydrolase-1" evidence="1">
    <location>
        <begin position="312"/>
        <end position="538"/>
    </location>
</feature>
<dbReference type="AlphaFoldDB" id="A0AAE4EZJ7"/>
<dbReference type="PANTHER" id="PTHR43798">
    <property type="entry name" value="MONOACYLGLYCEROL LIPASE"/>
    <property type="match status" value="1"/>
</dbReference>
<proteinExistence type="predicted"/>
<evidence type="ECO:0000313" key="2">
    <source>
        <dbReference type="EMBL" id="MDS0222279.1"/>
    </source>
</evidence>
<dbReference type="InterPro" id="IPR000073">
    <property type="entry name" value="AB_hydrolase_1"/>
</dbReference>
<sequence>MPSHHAIVDRATVRLGSLLVGDDGFFARSVDSPGFDEMLQSVSVSVPSLTGEGIHKLSAEMPVGTLDVGIKVAQWVGTDYPTVVYHHGNDERPFSSSRFTPNTFRDILVDHADQLEANIVGLRAPFHDGMTRDYARKMGDLANFVAMLATSVRTVDGILDQRAEGPVIVAGVSLGGWVTNLHRAYEGTADLYVPMLAGAALGKLFTKSAYRRLLGRAGRANPEAVEQTLDFDEEFRRSDAGTVYPLLARHDRYVEYDLQRQCYGESEIAVVERGHITATLNPTPLREHLHGVIRGPSTSSVDICGPVGAPAVVFVHGAGISRKLWVPQIESLSGQYRTIAPDLPGHGDRIDEPFRFEGAVETVEAILADVESDCIVLVGQSLGGYVATEVAARNPDEVAGLVLSGSSADYRGLLGIRTTGSSILFRLGARIPGVEGRFERTMAQRLRSLPLSDAVIDEILRTGLSLDAWGQSGLALVGKDFPSRLSTFGGPICLINGEDDRINRPAATDRCMELLNATPVVVRDAGHTVNLERPAAYTDIVRELVTTRCECDGDSFREVL</sequence>
<dbReference type="Proteomes" id="UP001253439">
    <property type="component" value="Unassembled WGS sequence"/>
</dbReference>
<keyword evidence="2" id="KW-0378">Hydrolase</keyword>
<organism evidence="2 3">
    <name type="scientific">Haloarcula terrestris</name>
    <dbReference type="NCBI Taxonomy" id="2950533"/>
    <lineage>
        <taxon>Archaea</taxon>
        <taxon>Methanobacteriati</taxon>
        <taxon>Methanobacteriota</taxon>
        <taxon>Stenosarchaea group</taxon>
        <taxon>Halobacteria</taxon>
        <taxon>Halobacteriales</taxon>
        <taxon>Haloarculaceae</taxon>
        <taxon>Haloarcula</taxon>
    </lineage>
</organism>
<dbReference type="Gene3D" id="3.40.50.1820">
    <property type="entry name" value="alpha/beta hydrolase"/>
    <property type="match status" value="1"/>
</dbReference>
<reference evidence="2 3" key="1">
    <citation type="submission" date="2022-06" db="EMBL/GenBank/DDBJ databases">
        <title>Haloarcula sp. a new haloarchaeum isolate from saline soil.</title>
        <authorList>
            <person name="Strakova D."/>
            <person name="Galisteo C."/>
            <person name="Sanchez-Porro C."/>
            <person name="Ventosa A."/>
        </authorList>
    </citation>
    <scope>NUCLEOTIDE SEQUENCE [LARGE SCALE GENOMIC DNA]</scope>
    <source>
        <strain evidence="2 3">S1AR25-5A</strain>
    </source>
</reference>
<dbReference type="InterPro" id="IPR050266">
    <property type="entry name" value="AB_hydrolase_sf"/>
</dbReference>
<comment type="caution">
    <text evidence="2">The sequence shown here is derived from an EMBL/GenBank/DDBJ whole genome shotgun (WGS) entry which is preliminary data.</text>
</comment>